<name>A0A2D1U544_9SPHI</name>
<keyword evidence="1" id="KW-0732">Signal</keyword>
<dbReference type="RefSeq" id="WP_099438665.1">
    <property type="nucleotide sequence ID" value="NZ_CP024091.1"/>
</dbReference>
<dbReference type="AlphaFoldDB" id="A0A2D1U544"/>
<evidence type="ECO:0000256" key="1">
    <source>
        <dbReference type="SAM" id="SignalP"/>
    </source>
</evidence>
<evidence type="ECO:0000313" key="3">
    <source>
        <dbReference type="Proteomes" id="UP000223749"/>
    </source>
</evidence>
<reference evidence="2 3" key="1">
    <citation type="submission" date="2017-10" db="EMBL/GenBank/DDBJ databases">
        <title>Whole genome of Pedobacter ginsengisoli T01R-27 isolated from tomato rhizosphere.</title>
        <authorList>
            <person name="Weon H.-Y."/>
            <person name="Lee S.A."/>
            <person name="Sang M.K."/>
            <person name="Song J."/>
        </authorList>
    </citation>
    <scope>NUCLEOTIDE SEQUENCE [LARGE SCALE GENOMIC DNA]</scope>
    <source>
        <strain evidence="2 3">T01R-27</strain>
    </source>
</reference>
<dbReference type="KEGG" id="pgs:CPT03_09705"/>
<dbReference type="OrthoDB" id="762219at2"/>
<feature type="signal peptide" evidence="1">
    <location>
        <begin position="1"/>
        <end position="20"/>
    </location>
</feature>
<evidence type="ECO:0000313" key="2">
    <source>
        <dbReference type="EMBL" id="ATP56729.1"/>
    </source>
</evidence>
<accession>A0A2D1U544</accession>
<sequence length="181" mass="20994">MKRLVIVLLLILVCHSLIKAQENAKIEAPDSINITPKGKDIDISQPIVKCIWKSIDQNLLQQVPKDFAHLMVLGISINDQGQIAEVYRSKKEPREDLLKLLSPINEFDQKIKQIPFRFKGYENKILIFPVILYRNDDDQTISIRNILSDIVSMWPTLPADNVKQIVLLEPRYITYYPKRTK</sequence>
<keyword evidence="3" id="KW-1185">Reference proteome</keyword>
<feature type="chain" id="PRO_5013776734" description="TonB C-terminal domain-containing protein" evidence="1">
    <location>
        <begin position="21"/>
        <end position="181"/>
    </location>
</feature>
<gene>
    <name evidence="2" type="ORF">CPT03_09705</name>
</gene>
<dbReference type="Proteomes" id="UP000223749">
    <property type="component" value="Chromosome"/>
</dbReference>
<evidence type="ECO:0008006" key="4">
    <source>
        <dbReference type="Google" id="ProtNLM"/>
    </source>
</evidence>
<protein>
    <recommendedName>
        <fullName evidence="4">TonB C-terminal domain-containing protein</fullName>
    </recommendedName>
</protein>
<dbReference type="EMBL" id="CP024091">
    <property type="protein sequence ID" value="ATP56729.1"/>
    <property type="molecule type" value="Genomic_DNA"/>
</dbReference>
<organism evidence="2 3">
    <name type="scientific">Pedobacter ginsengisoli</name>
    <dbReference type="NCBI Taxonomy" id="363852"/>
    <lineage>
        <taxon>Bacteria</taxon>
        <taxon>Pseudomonadati</taxon>
        <taxon>Bacteroidota</taxon>
        <taxon>Sphingobacteriia</taxon>
        <taxon>Sphingobacteriales</taxon>
        <taxon>Sphingobacteriaceae</taxon>
        <taxon>Pedobacter</taxon>
    </lineage>
</organism>
<proteinExistence type="predicted"/>